<dbReference type="GO" id="GO:0008168">
    <property type="term" value="F:methyltransferase activity"/>
    <property type="evidence" value="ECO:0007669"/>
    <property type="project" value="UniProtKB-KW"/>
</dbReference>
<proteinExistence type="predicted"/>
<accession>A0ABT8G2H7</accession>
<feature type="domain" description="Methyltransferase" evidence="2">
    <location>
        <begin position="51"/>
        <end position="143"/>
    </location>
</feature>
<dbReference type="InterPro" id="IPR041698">
    <property type="entry name" value="Methyltransf_25"/>
</dbReference>
<evidence type="ECO:0000256" key="1">
    <source>
        <dbReference type="ARBA" id="ARBA00022679"/>
    </source>
</evidence>
<dbReference type="GO" id="GO:0032259">
    <property type="term" value="P:methylation"/>
    <property type="evidence" value="ECO:0007669"/>
    <property type="project" value="UniProtKB-KW"/>
</dbReference>
<sequence length="214" mass="22950">MDHPDDFRLPAPDHERREFWNARYAAGAAWSGHVNPALEQVASALEPGTALDLGCGEGGDVLWLAEHGWSATGIDGAAPALARAREEASRRSVGSRATFVEADLSQWWPELRWDLVTCHYLHEAAALRESVLRAAAGAVAPGGTLLVVGHHPDEPEALQGPHRDQRFTAEALAGSLQLGDGWAVRAASRPRTSVREGRTVERLDAVLIAEAPAP</sequence>
<reference evidence="3" key="1">
    <citation type="submission" date="2023-06" db="EMBL/GenBank/DDBJ databases">
        <title>SYSU T00b26.</title>
        <authorList>
            <person name="Gao L."/>
            <person name="Fang B.-Z."/>
            <person name="Li W.-J."/>
        </authorList>
    </citation>
    <scope>NUCLEOTIDE SEQUENCE</scope>
    <source>
        <strain evidence="3">SYSU T00b26</strain>
    </source>
</reference>
<dbReference type="PANTHER" id="PTHR43861">
    <property type="entry name" value="TRANS-ACONITATE 2-METHYLTRANSFERASE-RELATED"/>
    <property type="match status" value="1"/>
</dbReference>
<keyword evidence="3" id="KW-0489">Methyltransferase</keyword>
<dbReference type="InterPro" id="IPR029063">
    <property type="entry name" value="SAM-dependent_MTases_sf"/>
</dbReference>
<evidence type="ECO:0000313" key="4">
    <source>
        <dbReference type="Proteomes" id="UP001172738"/>
    </source>
</evidence>
<dbReference type="Proteomes" id="UP001172738">
    <property type="component" value="Unassembled WGS sequence"/>
</dbReference>
<dbReference type="SUPFAM" id="SSF53335">
    <property type="entry name" value="S-adenosyl-L-methionine-dependent methyltransferases"/>
    <property type="match status" value="1"/>
</dbReference>
<dbReference type="Pfam" id="PF13649">
    <property type="entry name" value="Methyltransf_25"/>
    <property type="match status" value="1"/>
</dbReference>
<dbReference type="Gene3D" id="3.40.50.150">
    <property type="entry name" value="Vaccinia Virus protein VP39"/>
    <property type="match status" value="1"/>
</dbReference>
<evidence type="ECO:0000313" key="3">
    <source>
        <dbReference type="EMBL" id="MDN4473298.1"/>
    </source>
</evidence>
<protein>
    <submittedName>
        <fullName evidence="3">Class I SAM-dependent methyltransferase</fullName>
        <ecNumber evidence="3">2.1.1.-</ecNumber>
    </submittedName>
</protein>
<comment type="caution">
    <text evidence="3">The sequence shown here is derived from an EMBL/GenBank/DDBJ whole genome shotgun (WGS) entry which is preliminary data.</text>
</comment>
<dbReference type="EC" id="2.1.1.-" evidence="3"/>
<gene>
    <name evidence="3" type="ORF">QQX04_09880</name>
</gene>
<dbReference type="CDD" id="cd02440">
    <property type="entry name" value="AdoMet_MTases"/>
    <property type="match status" value="1"/>
</dbReference>
<evidence type="ECO:0000259" key="2">
    <source>
        <dbReference type="Pfam" id="PF13649"/>
    </source>
</evidence>
<organism evidence="3 4">
    <name type="scientific">Demequina zhanjiangensis</name>
    <dbReference type="NCBI Taxonomy" id="3051659"/>
    <lineage>
        <taxon>Bacteria</taxon>
        <taxon>Bacillati</taxon>
        <taxon>Actinomycetota</taxon>
        <taxon>Actinomycetes</taxon>
        <taxon>Micrococcales</taxon>
        <taxon>Demequinaceae</taxon>
        <taxon>Demequina</taxon>
    </lineage>
</organism>
<keyword evidence="1 3" id="KW-0808">Transferase</keyword>
<dbReference type="RefSeq" id="WP_301128694.1">
    <property type="nucleotide sequence ID" value="NZ_JAUHPV010000005.1"/>
</dbReference>
<name>A0ABT8G2H7_9MICO</name>
<dbReference type="EMBL" id="JAUHPV010000005">
    <property type="protein sequence ID" value="MDN4473298.1"/>
    <property type="molecule type" value="Genomic_DNA"/>
</dbReference>
<keyword evidence="4" id="KW-1185">Reference proteome</keyword>